<dbReference type="GO" id="GO:0045053">
    <property type="term" value="P:protein retention in Golgi apparatus"/>
    <property type="evidence" value="ECO:0007669"/>
    <property type="project" value="TreeGrafter"/>
</dbReference>
<protein>
    <recommendedName>
        <fullName evidence="9">Ricin B-type lectin domain-containing protein</fullName>
    </recommendedName>
</protein>
<dbReference type="PANTHER" id="PTHR16166">
    <property type="entry name" value="VACUOLAR PROTEIN SORTING-ASSOCIATED PROTEIN VPS13"/>
    <property type="match status" value="1"/>
</dbReference>
<dbReference type="InterPro" id="IPR026847">
    <property type="entry name" value="VPS13"/>
</dbReference>
<dbReference type="Pfam" id="PF12624">
    <property type="entry name" value="VPS13_N"/>
    <property type="match status" value="1"/>
</dbReference>
<feature type="compositionally biased region" description="Polar residues" evidence="4">
    <location>
        <begin position="467"/>
        <end position="505"/>
    </location>
</feature>
<dbReference type="Proteomes" id="UP000614601">
    <property type="component" value="Unassembled WGS sequence"/>
</dbReference>
<comment type="caution">
    <text evidence="7">The sequence shown here is derived from an EMBL/GenBank/DDBJ whole genome shotgun (WGS) entry which is preliminary data.</text>
</comment>
<dbReference type="Proteomes" id="UP000783686">
    <property type="component" value="Unassembled WGS sequence"/>
</dbReference>
<organism evidence="7 8">
    <name type="scientific">Bursaphelenchus okinawaensis</name>
    <dbReference type="NCBI Taxonomy" id="465554"/>
    <lineage>
        <taxon>Eukaryota</taxon>
        <taxon>Metazoa</taxon>
        <taxon>Ecdysozoa</taxon>
        <taxon>Nematoda</taxon>
        <taxon>Chromadorea</taxon>
        <taxon>Rhabditida</taxon>
        <taxon>Tylenchina</taxon>
        <taxon>Tylenchomorpha</taxon>
        <taxon>Aphelenchoidea</taxon>
        <taxon>Aphelenchoididae</taxon>
        <taxon>Bursaphelenchus</taxon>
    </lineage>
</organism>
<name>A0A811LL72_9BILA</name>
<dbReference type="GO" id="GO:0006869">
    <property type="term" value="P:lipid transport"/>
    <property type="evidence" value="ECO:0007669"/>
    <property type="project" value="UniProtKB-KW"/>
</dbReference>
<dbReference type="Pfam" id="PF25036">
    <property type="entry name" value="VPS13_VAB"/>
    <property type="match status" value="1"/>
</dbReference>
<accession>A0A811LL72</accession>
<feature type="region of interest" description="Disordered" evidence="4">
    <location>
        <begin position="460"/>
        <end position="505"/>
    </location>
</feature>
<dbReference type="InterPro" id="IPR009543">
    <property type="entry name" value="VPS13_VAB"/>
</dbReference>
<feature type="region of interest" description="Disordered" evidence="4">
    <location>
        <begin position="2720"/>
        <end position="2745"/>
    </location>
</feature>
<dbReference type="EMBL" id="CAJFCW020000006">
    <property type="protein sequence ID" value="CAG9127723.1"/>
    <property type="molecule type" value="Genomic_DNA"/>
</dbReference>
<evidence type="ECO:0000259" key="6">
    <source>
        <dbReference type="Pfam" id="PF25036"/>
    </source>
</evidence>
<evidence type="ECO:0008006" key="9">
    <source>
        <dbReference type="Google" id="ProtNLM"/>
    </source>
</evidence>
<dbReference type="GO" id="GO:0007005">
    <property type="term" value="P:mitochondrion organization"/>
    <property type="evidence" value="ECO:0007669"/>
    <property type="project" value="TreeGrafter"/>
</dbReference>
<keyword evidence="3" id="KW-0445">Lipid transport</keyword>
<dbReference type="OrthoDB" id="272810at2759"/>
<evidence type="ECO:0000256" key="1">
    <source>
        <dbReference type="ARBA" id="ARBA00006545"/>
    </source>
</evidence>
<keyword evidence="2" id="KW-0813">Transport</keyword>
<dbReference type="PANTHER" id="PTHR16166:SF141">
    <property type="entry name" value="INTERMEMBRANE LIPID TRANSFER PROTEIN VPS13D"/>
    <property type="match status" value="1"/>
</dbReference>
<feature type="domain" description="Vacuolar protein sorting-associated protein 13 VPS13 adaptor binding" evidence="6">
    <location>
        <begin position="1963"/>
        <end position="2508"/>
    </location>
</feature>
<dbReference type="InterPro" id="IPR035992">
    <property type="entry name" value="Ricin_B-like_lectins"/>
</dbReference>
<comment type="similarity">
    <text evidence="1">Belongs to the VPS13 family.</text>
</comment>
<evidence type="ECO:0000259" key="5">
    <source>
        <dbReference type="Pfam" id="PF12624"/>
    </source>
</evidence>
<evidence type="ECO:0000313" key="8">
    <source>
        <dbReference type="Proteomes" id="UP000614601"/>
    </source>
</evidence>
<dbReference type="SUPFAM" id="SSF50370">
    <property type="entry name" value="Ricin B-like lectins"/>
    <property type="match status" value="1"/>
</dbReference>
<dbReference type="GO" id="GO:0006623">
    <property type="term" value="P:protein targeting to vacuole"/>
    <property type="evidence" value="ECO:0007669"/>
    <property type="project" value="TreeGrafter"/>
</dbReference>
<gene>
    <name evidence="7" type="ORF">BOKJ2_LOCUS14104</name>
</gene>
<keyword evidence="8" id="KW-1185">Reference proteome</keyword>
<feature type="domain" description="Chorein N-terminal" evidence="5">
    <location>
        <begin position="1"/>
        <end position="530"/>
    </location>
</feature>
<proteinExistence type="inferred from homology"/>
<evidence type="ECO:0000256" key="2">
    <source>
        <dbReference type="ARBA" id="ARBA00022448"/>
    </source>
</evidence>
<evidence type="ECO:0000313" key="7">
    <source>
        <dbReference type="EMBL" id="CAD5230375.1"/>
    </source>
</evidence>
<dbReference type="EMBL" id="CAJFDH010000006">
    <property type="protein sequence ID" value="CAD5230375.1"/>
    <property type="molecule type" value="Genomic_DNA"/>
</dbReference>
<reference evidence="7" key="1">
    <citation type="submission" date="2020-09" db="EMBL/GenBank/DDBJ databases">
        <authorList>
            <person name="Kikuchi T."/>
        </authorList>
    </citation>
    <scope>NUCLEOTIDE SEQUENCE</scope>
    <source>
        <strain evidence="7">SH1</strain>
    </source>
</reference>
<sequence>MLEGLVTWVLNNYVGEYLENLNADQISIALLQGQVELENVPLRKTALRKFDVPLEVKSGIIGKLTLSVPIAHIRSEPWVLKMSDLLILLGPNSDPSSNLDLVEESEQSKREQMYEELEKLHKQRLLNASSIQLQAEEAQNAWWGASMISAVSNNIQLILNNVHIRYEDDKTMPDKVPFHFGFRIHNISIQTTNSQWKPGFVQPEDGVNTFKKLDVKGFSVFWNCAQEMDVDVDTYEKLKNILAPETSKNNTFILKPFSMAVRMEKNVSKFPLKQNPPIPRFTFDLRPERIEIELSKRQLAQIRVLSTEWARFDRARQHRKWRPLTRILGSAKEWWRFAYGRISEDNRKQRSTASADFVLKRAKLLNNYCRSYGRKLKAYLADQKGKEARLKDPNAKVAPASAASPEDTAYMKQIEHDSEFTYNELHLFREIVFRKYLKQVEAEHNNNVTSSDSVETFEVVSPDSEPARSQSHYTLSRETSVEPATTMSTSMHEQRRPSTSSQQEGQGFYGWLASWFGPGEDPNKKQKEEDINQATFLNMWPQDGNRELPPNLRRVEKRIEEELLDVLSESWDDSTILRRDNLLAEVVLQLERMIVRFVDDDELTHLGLSRILALDMSTVASRVLLSPREHRTEISLSVMDMSVQRLRVAPQKSPVISRSNSLSDLQDEIEDSLWTGAGVAAMETEVLFAVGRTKSGEKVEWDCISGERKVKNDPLLQFYYRRLAPRLNVFHEVKASFLPIAVVYDEDALDGLANLFDTDSAFFREEQTKEKGQEEALKEFEPDNQLFLTVNIPEVLLELRSKRKSPTADINLSHNSQPFASARITSVSMGIARTEKYLTKMKLGFDQFELKDLFEKTEWPLLKTVPPNGSVSGSKALSRSLPTITDTISSSHSDSDLYSSSLPLERKGMKLVASDLQTARSPQSTAINPAIKRPGMALDNDFGHWDQSCVLLNITFVEDKHPKFEEVYEKQHCTVKANLTEVEIGMNRRTWTMLLNFFGALGQKSNLHDDIMHVLPTTAEVATDPILEALLYGKKMTEDEILKNQKAFEEAKKLIVAYNLRLQFEFEDLSIHMNYPANKTQLGEIAFKDTAIDLKLNLNNPEDPMKVHMAIGDFALSDLTPFYSDKYGQRIVIDKKMNKESRLTVDVLKHRTDDFELARKYDIKVDVKGPKNMEMFYVHTHRYFCALLDFWFNFADLGDQVRRKNEKISTCVDGQKTRCLLSVDLEAPTQLVLPLNQFSDDFIFLETNSIHIRNKFLLGSQTKELEEHAIETLHGEDDYDCLLDKMTVQCAKMRIFPGKRVDALLKTTVDRERYRRVGESVFEEFYLEVEHKNVLNKAFDLNIDVFKNLSSFISHNLPELSVLTYFYDLEVEFTVEFYKLLRGFLEKNLGDQLIPNPDTIPYEVLQCPDKGLVTCTAQKYATFSNRMDFRNVTYHFLNATEDSEGFVKFGKVLLHKARISFDSYIDNQSELDIICESSELADTRYDGMAANQRPNIYSTIVQPRKKGKISEGNNMALMSEAHIMMKKDEAPVVTLVLMNSRVLLILDWLNMAKDFVLQSTDFVPPEEPTQTNVRIPFAVPKEGILVRNGQNEKKEVKKNPHTITLKITLKESDLVLLENSSRPNSLALVGHTTAVLGLHDQFGVLEGNFEVQNIGLSWCLMSAEASTHCQISNEFNLTASLQREPQTNRKKKTGLDLLDISTTVRQCLTFELGEMVFRLSYKDILVVQSVLAGAVGRLTPARNADCQGAHSPANIPIEPAPINIKSIDLTAPNLSVWLLDDSQNVALPLVRIVTSELKLFQISEKYDMAFKLAVDYFNQRIFGWEPLLEPWQVEKVEIVSGIHHNSLKIQPALKSPLNFNITQTFVQQAKHFSSKWNGIKSALESDLRTLCVRSRSDHLPYILRNETGSNLIFTTAIDEVQKARKEQRKPNAKWFTALTDKSCTFEFPTKLLTVRDRSTDPRSLVIRVEGWDEISPVSVDSVGTYFRVGRLSHSTDSNGKSTYGRIVIAVSMEPNGRKVVTVRSALLLVNQLADPVHFSFVKVKERYECDVLPGEKLFAPLRFVGASLFVRPKCANIEKSAELMWSWAKQPGEVANKLICFSNPDDEHQFWMCVSVKREHYPEAESLCGHSIYLIPTLNVLNLLPTDIELTCNRETHPIQAGQRLQSATVNLEQQLLISITSDKFRTEKPAVIQRNSLSERQDGTESCRILIRLFDQYQRELHVYASVSIIRGGAIHISLWVPFWIVNRSGIPLVIKQEAADQEAAGQMEDHESAKDRNPMMFSFSDTDCPLQCVVRIGSEFQDEYKPKYSRRFTLNNGVQSLQLMLTHETEATQIYNIGVEVRPGTGRYKDTQVVLLAPRYRLNNQSSYEIMVSHPDEVKQLNKHVGLAAKSNLIWHESFEDKRMLCAKRHDTAHWSCPFRIDQIGSFHVTMRDRDETPRFIRVEVTLNSASFWVTFTDAAFLPAPIQIENRSTVPVLYHQYTEQARKHHLRTICKANSVVDYAWDDLYAQKLLTLQVYENKSYTYDPSKPSQGPPLVYENNVYIQHYPSFKREGSTTPNPEETDLVFTCRQEGKIQLTRQNTTDSSHSQLWTFTNEHCVENVGFNYRQHQKDKKFVLDVLDNGNVLMMRERDPQRNGTQKWRFTNDGRLRCGLSDRFVEAKGNTLYLSAVQEKHTEVVPLTHRFKKQRQKPGSGVLDVQCLHVGPTLVVRITDRADMNLEMPSEHNRRRASTSSRRSLSRYDDDGLRTARPSFTMEARLEIPAGLGISIVNNQSEELIYALFKGVEFTVIKTDSTYQMTGSVSVIQIDNQLVAAERWPLLYCEVNALKTEGDSPDISPAYTSIPHAIKMMQKPALKLEMSCNPREHYDAFDCFRVKLCDMCLLLDETLLWKIAQFVQETGTAESVKPKTLIQPPNIEPASISDSHAPTRRLYFGTLELEIGNLALTVLTVAKNGLPKDLRILKEQFNVKLVSFENALVSLPAFRQFHYFETLNFLVESLSKFYLAEFQKQTMKVIVTMDAFGNPQGLASDLKESFQGLLFEGDVSGFVSGLGYGVTNSISKVASSMAHGVGSLTFDEQHELMRRRMLRSQSQQDSATPLSHLYGGVKGLGVGVFGGLTALAKNTLNATQEDGISGIFRGVTTGAVDTFTKPVQGVFDFLEGSASALKEVVGGPLVRKSHFPERRIRLPRVCTSLQSLLPCYDDQLAEAQQELLRITGYSTNEILLNVVVFFSRVFQGEREVQKALICSEQCYMLRQRNDQPNTVTQRIIYRLLKNVQPTTVTQSGLVKVEISYEDRRSRNVPAYVYCSDRQVAHQLADRILQAKQRYDHSKRTLTVLEDVDAL</sequence>
<evidence type="ECO:0000256" key="3">
    <source>
        <dbReference type="ARBA" id="ARBA00023055"/>
    </source>
</evidence>
<evidence type="ECO:0000256" key="4">
    <source>
        <dbReference type="SAM" id="MobiDB-lite"/>
    </source>
</evidence>
<dbReference type="InterPro" id="IPR026854">
    <property type="entry name" value="VPS13_N"/>
</dbReference>